<feature type="compositionally biased region" description="Pro residues" evidence="1">
    <location>
        <begin position="755"/>
        <end position="790"/>
    </location>
</feature>
<feature type="region of interest" description="Disordered" evidence="1">
    <location>
        <begin position="393"/>
        <end position="419"/>
    </location>
</feature>
<dbReference type="GeneTree" id="ENSGT00940000159112"/>
<accession>A0A4X2K1C0</accession>
<feature type="region of interest" description="Disordered" evidence="1">
    <location>
        <begin position="1167"/>
        <end position="1274"/>
    </location>
</feature>
<feature type="compositionally biased region" description="Pro residues" evidence="1">
    <location>
        <begin position="1306"/>
        <end position="1319"/>
    </location>
</feature>
<feature type="compositionally biased region" description="Gly residues" evidence="1">
    <location>
        <begin position="53"/>
        <end position="65"/>
    </location>
</feature>
<evidence type="ECO:0000259" key="2">
    <source>
        <dbReference type="Pfam" id="PF15249"/>
    </source>
</evidence>
<feature type="region of interest" description="Disordered" evidence="1">
    <location>
        <begin position="1425"/>
        <end position="1527"/>
    </location>
</feature>
<name>A0A4X2K1C0_VOMUR</name>
<feature type="compositionally biased region" description="Polar residues" evidence="1">
    <location>
        <begin position="884"/>
        <end position="896"/>
    </location>
</feature>
<protein>
    <submittedName>
        <fullName evidence="3">BRD4 interacting chromatin remodeling complex associated protein</fullName>
    </submittedName>
</protein>
<dbReference type="PANTHER" id="PTHR15572:SF1">
    <property type="entry name" value="BRD4-INTERACTING CHROMATIN-REMODELING COMPLEX-ASSOCIATED PROTEIN"/>
    <property type="match status" value="1"/>
</dbReference>
<feature type="compositionally biased region" description="Pro residues" evidence="1">
    <location>
        <begin position="622"/>
        <end position="638"/>
    </location>
</feature>
<feature type="region of interest" description="Disordered" evidence="1">
    <location>
        <begin position="964"/>
        <end position="1006"/>
    </location>
</feature>
<organism evidence="3 4">
    <name type="scientific">Vombatus ursinus</name>
    <name type="common">Common wombat</name>
    <dbReference type="NCBI Taxonomy" id="29139"/>
    <lineage>
        <taxon>Eukaryota</taxon>
        <taxon>Metazoa</taxon>
        <taxon>Chordata</taxon>
        <taxon>Craniata</taxon>
        <taxon>Vertebrata</taxon>
        <taxon>Euteleostomi</taxon>
        <taxon>Mammalia</taxon>
        <taxon>Metatheria</taxon>
        <taxon>Diprotodontia</taxon>
        <taxon>Vombatidae</taxon>
        <taxon>Vombatus</taxon>
    </lineage>
</organism>
<sequence>MHSGEPCDSGCRGGKSRLHVQEAPGNHLNPEPSQPATSVDLDFLEDDILGSPSAGGGGGGGGSGGAEQPCDILQQSLQEANITEQTLEAEAELDLGPFQLPALQPADDGGGAGGAAAAAGAQALFPGGADLLGLQPPAVLTHQALVRPPDVVNVNKALGVQPFLQPVGLGNVTLQPIPGLQGLPNGSPGGAAAAALGLAPIQVVGQSVMALNPPAPQLLAKQVPVGGYLAPAAPAEPGPVTLASAGVSPQGAGLVIQKNLSAAVATTLNGNSVFAGGGVPGTAAAGGAAGPGGQPLAVASGLGASSLVPAPNVILHRTPTPIQPKPAGVLPPKLYQLTPKPFGTAGATLTIQGEAGGLPQPPKAPSNLTFMAAGKAGQNVVLSGFPPSLPANVFKPPPATAGSTPGTSAAPPPGTLSKPMSVHLLNQGGSIVIPAQHMLQGQNQFLLPGAPTVQLPQPISALPANVGGQILAAAAAAPHAGGQLIANPILTNQNLAGPLSLGSVLAPHAGGHGAAHILSAAPIQVGQPTLFQMPVSLAASSLPTQSQPAPAGPTATATVLQGVTLPPSAVAMLNAAEGLVQSAAAPAGGETASVLTVQAAPQAPPAAAAVPPVTPLPLGLPQQPPPPTPTQPPTPQPSPSLASSPEKIVLGQPATTTAVITQESMQMFLPQERSQQSPYLPLPMEGAHLSLAPASVIVSSGAGQPQARDPAPGTPDTKGAGLIPQFPTSQTPPALTPQISAAQQKVPGASSSPSLPHPPPLGDSPHLPSPHPARPPSRPPSRPHSRPPSQPQSVSRPPSEPPLHPCPPPQPLPGLFVIQNPLGPSSHGAPTPAPAAAPTPPLRPPSQPPEGPAPPPPHLQAQLATTTSDATSRMPASAPPDAPHSNSPHFQLQFAPSQVPLKPPTPTPAVHLASEPPPQPPAPPPPRTFQMVPNPFQALATPAAQSKPLLERFHQVPSGLILQGKAAGPPATQQTPQTLGPLASPAPSILVSGQAPPGAQATSSHPPAPAATTLFPVFYFHKKCYCDCFGVCVRVCMWGPPFSLSHRSHALAPSFLEHLHRHQGSVLHPDYKTAFPSFEDALRRLLPYHVYQGALPSPHDHRRVDEEFETVSTQLLRRTQAMLNKYRLLLLEESRRVSPSAEMVMIDRMFIQEEKTTLALDKQLAKEKPDEYVSSRPHGLPVLGSESHGAHRLSCTPAHPPLSSSSSGAPTQLPPHPPTKLVIRHGGAGGSPSVTWARPSSSSSSSSSSSAASSLDADEDTPLPSRSRPPIKTYEARSRIGLKLKIKQEAGLSKVVHNTALDPVHHPSPGPKGTEPPAPALASSGQMNGTVEHPPAPPDRKPAPPTSQCPRLPLRKTYRENVDAFSSCRAGAPRAAAGGSPAPAPLVKSDDTTSGLIRELAEVEDELYQRVMKAAPLEVVTAGTGAGAGPAWEAPPLPPAKRRKSESPDMDNASFSSDSPQDDSLTEHLQSAIDSILNLQQAAPQPSGRTAGGASHPHPAASPPLHRPDGYLGPSHNGGLGARTLNR</sequence>
<keyword evidence="4" id="KW-1185">Reference proteome</keyword>
<evidence type="ECO:0000313" key="4">
    <source>
        <dbReference type="Proteomes" id="UP000314987"/>
    </source>
</evidence>
<feature type="compositionally biased region" description="Polar residues" evidence="1">
    <location>
        <begin position="726"/>
        <end position="743"/>
    </location>
</feature>
<feature type="compositionally biased region" description="Low complexity" evidence="1">
    <location>
        <begin position="606"/>
        <end position="621"/>
    </location>
</feature>
<feature type="compositionally biased region" description="Pro residues" evidence="1">
    <location>
        <begin position="915"/>
        <end position="926"/>
    </location>
</feature>
<feature type="compositionally biased region" description="Pro residues" evidence="1">
    <location>
        <begin position="798"/>
        <end position="812"/>
    </location>
</feature>
<feature type="region of interest" description="Disordered" evidence="1">
    <location>
        <begin position="1300"/>
        <end position="1353"/>
    </location>
</feature>
<reference evidence="3" key="3">
    <citation type="submission" date="2025-09" db="UniProtKB">
        <authorList>
            <consortium name="Ensembl"/>
        </authorList>
    </citation>
    <scope>IDENTIFICATION</scope>
</reference>
<reference evidence="4" key="1">
    <citation type="submission" date="2018-12" db="EMBL/GenBank/DDBJ databases">
        <authorList>
            <person name="Yazar S."/>
        </authorList>
    </citation>
    <scope>NUCLEOTIDE SEQUENCE [LARGE SCALE GENOMIC DNA]</scope>
</reference>
<feature type="domain" description="GLTSCR protein conserved" evidence="2">
    <location>
        <begin position="1063"/>
        <end position="1162"/>
    </location>
</feature>
<feature type="compositionally biased region" description="Pro residues" evidence="1">
    <location>
        <begin position="831"/>
        <end position="858"/>
    </location>
</feature>
<dbReference type="InterPro" id="IPR052438">
    <property type="entry name" value="Chromatin_remod/trans_coact"/>
</dbReference>
<feature type="compositionally biased region" description="Polar residues" evidence="1">
    <location>
        <begin position="862"/>
        <end position="871"/>
    </location>
</feature>
<feature type="region of interest" description="Disordered" evidence="1">
    <location>
        <begin position="606"/>
        <end position="645"/>
    </location>
</feature>
<feature type="compositionally biased region" description="Low complexity" evidence="1">
    <location>
        <begin position="1240"/>
        <end position="1254"/>
    </location>
</feature>
<dbReference type="Pfam" id="PF15249">
    <property type="entry name" value="GLTSCR1"/>
    <property type="match status" value="1"/>
</dbReference>
<evidence type="ECO:0000256" key="1">
    <source>
        <dbReference type="SAM" id="MobiDB-lite"/>
    </source>
</evidence>
<gene>
    <name evidence="3" type="primary">BICRA</name>
</gene>
<dbReference type="Proteomes" id="UP000314987">
    <property type="component" value="Unassembled WGS sequence"/>
</dbReference>
<evidence type="ECO:0000313" key="3">
    <source>
        <dbReference type="Ensembl" id="ENSVURP00010003811.1"/>
    </source>
</evidence>
<feature type="compositionally biased region" description="Low complexity" evidence="1">
    <location>
        <begin position="400"/>
        <end position="409"/>
    </location>
</feature>
<feature type="region of interest" description="Disordered" evidence="1">
    <location>
        <begin position="700"/>
        <end position="926"/>
    </location>
</feature>
<dbReference type="Ensembl" id="ENSVURT00010004316.1">
    <property type="protein sequence ID" value="ENSVURP00010003811.1"/>
    <property type="gene ID" value="ENSVURG00010002965.1"/>
</dbReference>
<dbReference type="InterPro" id="IPR015671">
    <property type="entry name" value="GSCR1_dom"/>
</dbReference>
<feature type="compositionally biased region" description="Polar residues" evidence="1">
    <location>
        <begin position="1453"/>
        <end position="1488"/>
    </location>
</feature>
<feature type="region of interest" description="Disordered" evidence="1">
    <location>
        <begin position="1"/>
        <end position="69"/>
    </location>
</feature>
<proteinExistence type="predicted"/>
<dbReference type="GO" id="GO:0016514">
    <property type="term" value="C:SWI/SNF complex"/>
    <property type="evidence" value="ECO:0007669"/>
    <property type="project" value="TreeGrafter"/>
</dbReference>
<dbReference type="GO" id="GO:0045893">
    <property type="term" value="P:positive regulation of DNA-templated transcription"/>
    <property type="evidence" value="ECO:0007669"/>
    <property type="project" value="TreeGrafter"/>
</dbReference>
<feature type="compositionally biased region" description="Low complexity" evidence="1">
    <location>
        <begin position="1371"/>
        <end position="1381"/>
    </location>
</feature>
<feature type="region of interest" description="Disordered" evidence="1">
    <location>
        <begin position="1371"/>
        <end position="1392"/>
    </location>
</feature>
<dbReference type="PANTHER" id="PTHR15572">
    <property type="entry name" value="GLIOMA TUMOR SUPPRESSOR CANDIDATE REGION GENE 1"/>
    <property type="match status" value="1"/>
</dbReference>
<reference evidence="3" key="2">
    <citation type="submission" date="2025-08" db="UniProtKB">
        <authorList>
            <consortium name="Ensembl"/>
        </authorList>
    </citation>
    <scope>IDENTIFICATION</scope>
</reference>